<dbReference type="InterPro" id="IPR012902">
    <property type="entry name" value="N_methyl_site"/>
</dbReference>
<dbReference type="Proteomes" id="UP000277577">
    <property type="component" value="Chromosome"/>
</dbReference>
<feature type="transmembrane region" description="Helical" evidence="1">
    <location>
        <begin position="20"/>
        <end position="40"/>
    </location>
</feature>
<keyword evidence="1" id="KW-1133">Transmembrane helix</keyword>
<keyword evidence="6" id="KW-1185">Reference proteome</keyword>
<dbReference type="STRING" id="28084.Lche_2479"/>
<dbReference type="Pfam" id="PF07963">
    <property type="entry name" value="N_methyl"/>
    <property type="match status" value="1"/>
</dbReference>
<dbReference type="EMBL" id="LR134173">
    <property type="protein sequence ID" value="VEB39198.1"/>
    <property type="molecule type" value="Genomic_DNA"/>
</dbReference>
<organism evidence="3 5">
    <name type="scientific">Legionella cherrii</name>
    <dbReference type="NCBI Taxonomy" id="28084"/>
    <lineage>
        <taxon>Bacteria</taxon>
        <taxon>Pseudomonadati</taxon>
        <taxon>Pseudomonadota</taxon>
        <taxon>Gammaproteobacteria</taxon>
        <taxon>Legionellales</taxon>
        <taxon>Legionellaceae</taxon>
        <taxon>Legionella</taxon>
    </lineage>
</organism>
<dbReference type="OrthoDB" id="8547299at2"/>
<dbReference type="Proteomes" id="UP000054921">
    <property type="component" value="Unassembled WGS sequence"/>
</dbReference>
<name>A0A0W0SBJ6_9GAMM</name>
<dbReference type="AlphaFoldDB" id="A0A0W0SBJ6"/>
<evidence type="ECO:0000313" key="6">
    <source>
        <dbReference type="Proteomes" id="UP000277577"/>
    </source>
</evidence>
<evidence type="ECO:0000313" key="5">
    <source>
        <dbReference type="Proteomes" id="UP000054921"/>
    </source>
</evidence>
<dbReference type="InterPro" id="IPR013362">
    <property type="entry name" value="Pilus_4_PilV"/>
</dbReference>
<gene>
    <name evidence="3" type="ORF">Lche_2479</name>
    <name evidence="4" type="ORF">NCTC11976_03123</name>
</gene>
<keyword evidence="1" id="KW-0472">Membrane</keyword>
<dbReference type="Pfam" id="PF22150">
    <property type="entry name" value="Tt1218-like"/>
    <property type="match status" value="1"/>
</dbReference>
<dbReference type="NCBIfam" id="TIGR02523">
    <property type="entry name" value="type_IV_pilV"/>
    <property type="match status" value="1"/>
</dbReference>
<keyword evidence="1" id="KW-0812">Transmembrane</keyword>
<protein>
    <submittedName>
        <fullName evidence="3">Pre-pilin leader sequence (PilV)</fullName>
    </submittedName>
</protein>
<reference evidence="3 5" key="1">
    <citation type="submission" date="2015-11" db="EMBL/GenBank/DDBJ databases">
        <title>Genomic analysis of 38 Legionella species identifies large and diverse effector repertoires.</title>
        <authorList>
            <person name="Burstein D."/>
            <person name="Amaro F."/>
            <person name="Zusman T."/>
            <person name="Lifshitz Z."/>
            <person name="Cohen O."/>
            <person name="Gilbert J.A."/>
            <person name="Pupko T."/>
            <person name="Shuman H.A."/>
            <person name="Segal G."/>
        </authorList>
    </citation>
    <scope>NUCLEOTIDE SEQUENCE [LARGE SCALE GENOMIC DNA]</scope>
    <source>
        <strain evidence="3 5">ORW</strain>
    </source>
</reference>
<dbReference type="PATRIC" id="fig|28084.5.peg.2676"/>
<dbReference type="RefSeq" id="WP_028379795.1">
    <property type="nucleotide sequence ID" value="NZ_CAAAIT010000001.1"/>
</dbReference>
<evidence type="ECO:0000259" key="2">
    <source>
        <dbReference type="Pfam" id="PF22150"/>
    </source>
</evidence>
<feature type="domain" description="Type IV pilin Tt1218-like" evidence="2">
    <location>
        <begin position="42"/>
        <end position="113"/>
    </location>
</feature>
<evidence type="ECO:0000256" key="1">
    <source>
        <dbReference type="SAM" id="Phobius"/>
    </source>
</evidence>
<dbReference type="NCBIfam" id="TIGR02532">
    <property type="entry name" value="IV_pilin_GFxxxE"/>
    <property type="match status" value="1"/>
</dbReference>
<dbReference type="InterPro" id="IPR054402">
    <property type="entry name" value="Tt1218-like_dom"/>
</dbReference>
<dbReference type="PROSITE" id="PS00409">
    <property type="entry name" value="PROKAR_NTER_METHYL"/>
    <property type="match status" value="1"/>
</dbReference>
<evidence type="ECO:0000313" key="4">
    <source>
        <dbReference type="EMBL" id="VEB39198.1"/>
    </source>
</evidence>
<accession>A0A0W0SBJ6</accession>
<proteinExistence type="predicted"/>
<evidence type="ECO:0000313" key="3">
    <source>
        <dbReference type="EMBL" id="KTC80459.1"/>
    </source>
</evidence>
<dbReference type="EMBL" id="LNXW01000013">
    <property type="protein sequence ID" value="KTC80459.1"/>
    <property type="molecule type" value="Genomic_DNA"/>
</dbReference>
<sequence length="181" mass="19007">MNGSGRDNTQQRGMSLIEVLIAFVILAVGMLGIAGMLILSSKANNSSYAKQQAVQCIYDIFDKIRANTQAAINGNYNISNINSSGSPTLPAAPGVMCNQSPCSNAQLASYDTWYWLSFDVSRLPNGSGSITSAPAPGTGGNTIITVTVQWDDSLAQNQVGASSTPAPTNPNYVQLSVQSQL</sequence>
<reference evidence="4 6" key="2">
    <citation type="submission" date="2018-12" db="EMBL/GenBank/DDBJ databases">
        <authorList>
            <consortium name="Pathogen Informatics"/>
        </authorList>
    </citation>
    <scope>NUCLEOTIDE SEQUENCE [LARGE SCALE GENOMIC DNA]</scope>
    <source>
        <strain evidence="4 6">NCTC11976</strain>
    </source>
</reference>